<dbReference type="SMART" id="SM00545">
    <property type="entry name" value="JmjN"/>
    <property type="match status" value="1"/>
</dbReference>
<evidence type="ECO:0008006" key="6">
    <source>
        <dbReference type="Google" id="ProtNLM"/>
    </source>
</evidence>
<dbReference type="GO" id="GO:0034647">
    <property type="term" value="F:histone H3K4me/H3K4me2/H3K4me3 demethylase activity"/>
    <property type="evidence" value="ECO:0007669"/>
    <property type="project" value="TreeGrafter"/>
</dbReference>
<proteinExistence type="predicted"/>
<gene>
    <name evidence="4" type="ORF">RHSIM_Rhsim13G0035800</name>
</gene>
<evidence type="ECO:0000256" key="1">
    <source>
        <dbReference type="SAM" id="MobiDB-lite"/>
    </source>
</evidence>
<evidence type="ECO:0000313" key="5">
    <source>
        <dbReference type="Proteomes" id="UP000626092"/>
    </source>
</evidence>
<keyword evidence="5" id="KW-1185">Reference proteome</keyword>
<dbReference type="Proteomes" id="UP000626092">
    <property type="component" value="Unassembled WGS sequence"/>
</dbReference>
<dbReference type="Pfam" id="PF02373">
    <property type="entry name" value="JmjC"/>
    <property type="match status" value="2"/>
</dbReference>
<feature type="compositionally biased region" description="Acidic residues" evidence="1">
    <location>
        <begin position="942"/>
        <end position="956"/>
    </location>
</feature>
<reference evidence="4" key="1">
    <citation type="submission" date="2019-11" db="EMBL/GenBank/DDBJ databases">
        <authorList>
            <person name="Liu Y."/>
            <person name="Hou J."/>
            <person name="Li T.-Q."/>
            <person name="Guan C.-H."/>
            <person name="Wu X."/>
            <person name="Wu H.-Z."/>
            <person name="Ling F."/>
            <person name="Zhang R."/>
            <person name="Shi X.-G."/>
            <person name="Ren J.-P."/>
            <person name="Chen E.-F."/>
            <person name="Sun J.-M."/>
        </authorList>
    </citation>
    <scope>NUCLEOTIDE SEQUENCE</scope>
    <source>
        <strain evidence="4">Adult_tree_wgs_1</strain>
        <tissue evidence="4">Leaves</tissue>
    </source>
</reference>
<dbReference type="PROSITE" id="PS51183">
    <property type="entry name" value="JMJN"/>
    <property type="match status" value="1"/>
</dbReference>
<feature type="compositionally biased region" description="Polar residues" evidence="1">
    <location>
        <begin position="905"/>
        <end position="924"/>
    </location>
</feature>
<dbReference type="GO" id="GO:0005634">
    <property type="term" value="C:nucleus"/>
    <property type="evidence" value="ECO:0007669"/>
    <property type="project" value="TreeGrafter"/>
</dbReference>
<feature type="region of interest" description="Disordered" evidence="1">
    <location>
        <begin position="901"/>
        <end position="956"/>
    </location>
</feature>
<dbReference type="InterPro" id="IPR004198">
    <property type="entry name" value="Znf_C5HC2"/>
</dbReference>
<dbReference type="OrthoDB" id="1678912at2759"/>
<dbReference type="Pfam" id="PF02928">
    <property type="entry name" value="zf-C5HC2"/>
    <property type="match status" value="1"/>
</dbReference>
<evidence type="ECO:0000259" key="2">
    <source>
        <dbReference type="PROSITE" id="PS51183"/>
    </source>
</evidence>
<dbReference type="GO" id="GO:0010468">
    <property type="term" value="P:regulation of gene expression"/>
    <property type="evidence" value="ECO:0007669"/>
    <property type="project" value="TreeGrafter"/>
</dbReference>
<dbReference type="SUPFAM" id="SSF51197">
    <property type="entry name" value="Clavaminate synthase-like"/>
    <property type="match status" value="1"/>
</dbReference>
<dbReference type="GO" id="GO:0000785">
    <property type="term" value="C:chromatin"/>
    <property type="evidence" value="ECO:0007669"/>
    <property type="project" value="TreeGrafter"/>
</dbReference>
<organism evidence="4 5">
    <name type="scientific">Rhododendron simsii</name>
    <name type="common">Sims's rhododendron</name>
    <dbReference type="NCBI Taxonomy" id="118357"/>
    <lineage>
        <taxon>Eukaryota</taxon>
        <taxon>Viridiplantae</taxon>
        <taxon>Streptophyta</taxon>
        <taxon>Embryophyta</taxon>
        <taxon>Tracheophyta</taxon>
        <taxon>Spermatophyta</taxon>
        <taxon>Magnoliopsida</taxon>
        <taxon>eudicotyledons</taxon>
        <taxon>Gunneridae</taxon>
        <taxon>Pentapetalae</taxon>
        <taxon>asterids</taxon>
        <taxon>Ericales</taxon>
        <taxon>Ericaceae</taxon>
        <taxon>Ericoideae</taxon>
        <taxon>Rhodoreae</taxon>
        <taxon>Rhododendron</taxon>
    </lineage>
</organism>
<comment type="caution">
    <text evidence="4">The sequence shown here is derived from an EMBL/GenBank/DDBJ whole genome shotgun (WGS) entry which is preliminary data.</text>
</comment>
<dbReference type="Pfam" id="PF02375">
    <property type="entry name" value="JmjN"/>
    <property type="match status" value="1"/>
</dbReference>
<dbReference type="PANTHER" id="PTHR10694:SF54">
    <property type="entry name" value="INACTIVE LYSINE-SPECIFIC DEMETHYLASE JMJ19-RELATED"/>
    <property type="match status" value="1"/>
</dbReference>
<accession>A0A834FZL6</accession>
<dbReference type="PROSITE" id="PS51184">
    <property type="entry name" value="JMJC"/>
    <property type="match status" value="1"/>
</dbReference>
<name>A0A834FZL6_RHOSS</name>
<dbReference type="InterPro" id="IPR003347">
    <property type="entry name" value="JmjC_dom"/>
</dbReference>
<sequence>MRVSLVQVTDGFICPSVQPLLRRMRCRSQETVSDSAFNKWHAKEEGLRTTLTTVAYRTVVSERYFSIFMGTERIRTSVKNGKRDKLSVPPGFVSLTSFTLSRVENSEEICSSISMGSESEPEQVQADVFCSITDSTMLKRALSGRPWICYDHSSHNPEDHECEQLDKNRPKTCLPKGVIRGCSSCSNCQKVIARWRPERACVTLLEEAPVFHPSEEEFKDLLKYVASIRPKAESYGICRIVPPHSWQPPCLLKEKSMWESSKFKTYVQRINELQRVYLDSKLQGINKKVMGKKRRILDMSLECGSGEECITDHEQTGCHAERFEFELGPEFTLETFEKYANEFKGQYFCIKGKDTGLDDNSLVIGNHWKPSVEIIEGEYRRNIENPSEEIEVLCGAEVNSIIFGSGFPVVSDSAEKYPKYEESDWNLNNIPKLPGSLLSFESNKSSGILLPQLFVGMCFSSLCWRVEEHHLYALWYMHLGDPKVWYSIPGQYYFKFEAALKKYFPDLLAENPELLHKMVGNDLLVMLLHHVRTLCCCSNVLMVTQLSPSILKSEGIPVYRCVQYPGEFVLVLPGAYHSAFDCGFNCAEKAKFAPFDWLPHGQNIVELYAEHCRKTSISHDKLLLGAAMEAVRAQWDMLLLKKGSNDKLRWKAVCGKDGILPKALKSRIKQEGTRRKYLCNSSQSREMEADFDSTSKRECSTCLYDLHLSAMGCPCSPGRYSCLIHSKQLCSCAWSSRFLLFRYSTSDLDVLVEALEGKLSSIHRWAKEKLGLNLYPFVPKDNLQVPSVVGDRLPFSGAKNQEFTADNAELTNGISKLSPEMGPPVLHATSLSKERDNTKVSTVSPVSLGSLSKERESFLAAQSSFLAHLRKDPKAFEGAKERFLAAQSSFLAHLRKEANARESEQSVLKSTSASNGKGPSSGSASDEKNPKKSSCCQSDVILLDDDDDDDDDDEGE</sequence>
<protein>
    <recommendedName>
        <fullName evidence="6">Lysine-specific demethylase JMJ16</fullName>
    </recommendedName>
</protein>
<dbReference type="InterPro" id="IPR003349">
    <property type="entry name" value="JmjN"/>
</dbReference>
<evidence type="ECO:0000313" key="4">
    <source>
        <dbReference type="EMBL" id="KAF7121099.1"/>
    </source>
</evidence>
<dbReference type="SMART" id="SM00558">
    <property type="entry name" value="JmjC"/>
    <property type="match status" value="1"/>
</dbReference>
<dbReference type="Gene3D" id="2.60.120.650">
    <property type="entry name" value="Cupin"/>
    <property type="match status" value="1"/>
</dbReference>
<feature type="domain" description="JmjN" evidence="2">
    <location>
        <begin position="208"/>
        <end position="249"/>
    </location>
</feature>
<evidence type="ECO:0000259" key="3">
    <source>
        <dbReference type="PROSITE" id="PS51184"/>
    </source>
</evidence>
<dbReference type="AlphaFoldDB" id="A0A834FZL6"/>
<dbReference type="EMBL" id="WJXA01000013">
    <property type="protein sequence ID" value="KAF7121099.1"/>
    <property type="molecule type" value="Genomic_DNA"/>
</dbReference>
<feature type="domain" description="JmjC" evidence="3">
    <location>
        <begin position="419"/>
        <end position="609"/>
    </location>
</feature>
<dbReference type="PANTHER" id="PTHR10694">
    <property type="entry name" value="LYSINE-SPECIFIC DEMETHYLASE"/>
    <property type="match status" value="1"/>
</dbReference>